<name>A0ABW8DZA6_9PSED</name>
<dbReference type="Proteomes" id="UP001617213">
    <property type="component" value="Unassembled WGS sequence"/>
</dbReference>
<sequence>MNKKIAILGLMLLLTACGEPKNTTTANSEKSSSIGTLQLNDGSKLQYNGKLLYTTDKKTDTGVSRINKIAINSGSKLAENLIFGQLSKLGYTRAVMSSSSDNFKVHYYKTGQSTIGMIYKETMANNILSTNILMYWQTKQ</sequence>
<organism evidence="1 2">
    <name type="scientific">Pseudomonas sivasensis</name>
    <dbReference type="NCBI Taxonomy" id="1880678"/>
    <lineage>
        <taxon>Bacteria</taxon>
        <taxon>Pseudomonadati</taxon>
        <taxon>Pseudomonadota</taxon>
        <taxon>Gammaproteobacteria</taxon>
        <taxon>Pseudomonadales</taxon>
        <taxon>Pseudomonadaceae</taxon>
        <taxon>Pseudomonas</taxon>
    </lineage>
</organism>
<evidence type="ECO:0000313" key="1">
    <source>
        <dbReference type="EMBL" id="MFJ2678391.1"/>
    </source>
</evidence>
<keyword evidence="2" id="KW-1185">Reference proteome</keyword>
<comment type="caution">
    <text evidence="1">The sequence shown here is derived from an EMBL/GenBank/DDBJ whole genome shotgun (WGS) entry which is preliminary data.</text>
</comment>
<dbReference type="EMBL" id="JBIUWZ010000010">
    <property type="protein sequence ID" value="MFJ2678391.1"/>
    <property type="molecule type" value="Genomic_DNA"/>
</dbReference>
<accession>A0ABW8DZA6</accession>
<gene>
    <name evidence="1" type="ORF">ACIOWJ_09865</name>
</gene>
<protein>
    <recommendedName>
        <fullName evidence="3">Lipoprotein</fullName>
    </recommendedName>
</protein>
<evidence type="ECO:0008006" key="3">
    <source>
        <dbReference type="Google" id="ProtNLM"/>
    </source>
</evidence>
<dbReference type="RefSeq" id="WP_401380909.1">
    <property type="nucleotide sequence ID" value="NZ_JBIUWZ010000010.1"/>
</dbReference>
<reference evidence="1 2" key="1">
    <citation type="submission" date="2024-10" db="EMBL/GenBank/DDBJ databases">
        <title>The Natural Products Discovery Center: Release of the First 8490 Sequenced Strains for Exploring Actinobacteria Biosynthetic Diversity.</title>
        <authorList>
            <person name="Kalkreuter E."/>
            <person name="Kautsar S.A."/>
            <person name="Yang D."/>
            <person name="Bader C.D."/>
            <person name="Teijaro C.N."/>
            <person name="Fluegel L."/>
            <person name="Davis C.M."/>
            <person name="Simpson J.R."/>
            <person name="Lauterbach L."/>
            <person name="Steele A.D."/>
            <person name="Gui C."/>
            <person name="Meng S."/>
            <person name="Li G."/>
            <person name="Viehrig K."/>
            <person name="Ye F."/>
            <person name="Su P."/>
            <person name="Kiefer A.F."/>
            <person name="Nichols A."/>
            <person name="Cepeda A.J."/>
            <person name="Yan W."/>
            <person name="Fan B."/>
            <person name="Jiang Y."/>
            <person name="Adhikari A."/>
            <person name="Zheng C.-J."/>
            <person name="Schuster L."/>
            <person name="Cowan T.M."/>
            <person name="Smanski M.J."/>
            <person name="Chevrette M.G."/>
            <person name="De Carvalho L.P.S."/>
            <person name="Shen B."/>
        </authorList>
    </citation>
    <scope>NUCLEOTIDE SEQUENCE [LARGE SCALE GENOMIC DNA]</scope>
    <source>
        <strain evidence="1 2">NPDC087581</strain>
    </source>
</reference>
<evidence type="ECO:0000313" key="2">
    <source>
        <dbReference type="Proteomes" id="UP001617213"/>
    </source>
</evidence>
<dbReference type="PROSITE" id="PS51257">
    <property type="entry name" value="PROKAR_LIPOPROTEIN"/>
    <property type="match status" value="1"/>
</dbReference>
<proteinExistence type="predicted"/>